<name>A0A8J6R6R0_9BACT</name>
<feature type="domain" description="CBS" evidence="7">
    <location>
        <begin position="68"/>
        <end position="127"/>
    </location>
</feature>
<keyword evidence="3" id="KW-0472">Membrane</keyword>
<organism evidence="8 9">
    <name type="scientific">Pelovirga terrestris</name>
    <dbReference type="NCBI Taxonomy" id="2771352"/>
    <lineage>
        <taxon>Bacteria</taxon>
        <taxon>Pseudomonadati</taxon>
        <taxon>Thermodesulfobacteriota</taxon>
        <taxon>Desulfuromonadia</taxon>
        <taxon>Geobacterales</taxon>
        <taxon>Geobacteraceae</taxon>
        <taxon>Pelovirga</taxon>
    </lineage>
</organism>
<keyword evidence="5 6" id="KW-0129">CBS domain</keyword>
<dbReference type="GO" id="GO:0050660">
    <property type="term" value="F:flavin adenine dinucleotide binding"/>
    <property type="evidence" value="ECO:0007669"/>
    <property type="project" value="InterPro"/>
</dbReference>
<sequence>MDTGDGKGRQGLLQRLLGRLNRRASAGSEEELQQLIDESEQRGIIDEEEGDMLQSILELDETYLREIMVPRTDMVCVDAAAPLTQVLEAILQSGHSRIPIFKGNIDNIIGLVYAKDLLPYWGQSLDNIPLETVLRQPFLVPESKQVSVLLREFRETRVHIAIVIDEYGGTAGLITIEDLIEEIVGDIQDEYDLEEEWLIADPDGTVVVNGRLNIEEFEEYFDVEVEREKFDTISGYVIEQFGQVPVVGKKIRVGQFDMLIEKGDQRSIQQIRIFPLSSEPGDDAD</sequence>
<keyword evidence="9" id="KW-1185">Reference proteome</keyword>
<gene>
    <name evidence="8" type="ORF">ICT70_13360</name>
</gene>
<keyword evidence="4" id="KW-0677">Repeat</keyword>
<comment type="subcellular location">
    <subcellularLocation>
        <location evidence="1">Cell membrane</location>
        <topology evidence="1">Multi-pass membrane protein</topology>
    </subcellularLocation>
</comment>
<dbReference type="CDD" id="cd04590">
    <property type="entry name" value="CBS_pair_CorC_HlyC_assoc"/>
    <property type="match status" value="1"/>
</dbReference>
<dbReference type="InterPro" id="IPR005170">
    <property type="entry name" value="Transptr-assoc_dom"/>
</dbReference>
<evidence type="ECO:0000313" key="8">
    <source>
        <dbReference type="EMBL" id="MBD1401649.1"/>
    </source>
</evidence>
<dbReference type="FunFam" id="3.10.580.10:FF:000002">
    <property type="entry name" value="Magnesium/cobalt efflux protein CorC"/>
    <property type="match status" value="1"/>
</dbReference>
<dbReference type="SMART" id="SM00116">
    <property type="entry name" value="CBS"/>
    <property type="match status" value="2"/>
</dbReference>
<evidence type="ECO:0000256" key="5">
    <source>
        <dbReference type="ARBA" id="ARBA00023122"/>
    </source>
</evidence>
<evidence type="ECO:0000259" key="7">
    <source>
        <dbReference type="PROSITE" id="PS51371"/>
    </source>
</evidence>
<dbReference type="SMART" id="SM01091">
    <property type="entry name" value="CorC_HlyC"/>
    <property type="match status" value="1"/>
</dbReference>
<dbReference type="InterPro" id="IPR000644">
    <property type="entry name" value="CBS_dom"/>
</dbReference>
<dbReference type="SUPFAM" id="SSF54631">
    <property type="entry name" value="CBS-domain pair"/>
    <property type="match status" value="1"/>
</dbReference>
<protein>
    <submittedName>
        <fullName evidence="8">HlyC/CorC family transporter</fullName>
    </submittedName>
</protein>
<dbReference type="InterPro" id="IPR016169">
    <property type="entry name" value="FAD-bd_PCMH_sub2"/>
</dbReference>
<evidence type="ECO:0000256" key="2">
    <source>
        <dbReference type="ARBA" id="ARBA00006337"/>
    </source>
</evidence>
<feature type="domain" description="CBS" evidence="7">
    <location>
        <begin position="133"/>
        <end position="190"/>
    </location>
</feature>
<dbReference type="InterPro" id="IPR046342">
    <property type="entry name" value="CBS_dom_sf"/>
</dbReference>
<dbReference type="PANTHER" id="PTHR22777:SF32">
    <property type="entry name" value="UPF0053 INNER MEMBRANE PROTEIN YFJD"/>
    <property type="match status" value="1"/>
</dbReference>
<evidence type="ECO:0000313" key="9">
    <source>
        <dbReference type="Proteomes" id="UP000632828"/>
    </source>
</evidence>
<dbReference type="InterPro" id="IPR036318">
    <property type="entry name" value="FAD-bd_PCMH-like_sf"/>
</dbReference>
<dbReference type="Gene3D" id="3.10.580.10">
    <property type="entry name" value="CBS-domain"/>
    <property type="match status" value="1"/>
</dbReference>
<dbReference type="Proteomes" id="UP000632828">
    <property type="component" value="Unassembled WGS sequence"/>
</dbReference>
<keyword evidence="3" id="KW-1003">Cell membrane</keyword>
<comment type="similarity">
    <text evidence="2">Belongs to the UPF0053 family.</text>
</comment>
<dbReference type="GO" id="GO:0005886">
    <property type="term" value="C:plasma membrane"/>
    <property type="evidence" value="ECO:0007669"/>
    <property type="project" value="UniProtKB-SubCell"/>
</dbReference>
<evidence type="ECO:0000256" key="3">
    <source>
        <dbReference type="ARBA" id="ARBA00022475"/>
    </source>
</evidence>
<proteinExistence type="inferred from homology"/>
<dbReference type="AlphaFoldDB" id="A0A8J6R6R0"/>
<dbReference type="EMBL" id="JACWUN010000018">
    <property type="protein sequence ID" value="MBD1401649.1"/>
    <property type="molecule type" value="Genomic_DNA"/>
</dbReference>
<dbReference type="PROSITE" id="PS51371">
    <property type="entry name" value="CBS"/>
    <property type="match status" value="2"/>
</dbReference>
<dbReference type="Pfam" id="PF03471">
    <property type="entry name" value="CorC_HlyC"/>
    <property type="match status" value="1"/>
</dbReference>
<dbReference type="PANTHER" id="PTHR22777">
    <property type="entry name" value="HEMOLYSIN-RELATED"/>
    <property type="match status" value="1"/>
</dbReference>
<dbReference type="SUPFAM" id="SSF56176">
    <property type="entry name" value="FAD-binding/transporter-associated domain-like"/>
    <property type="match status" value="1"/>
</dbReference>
<comment type="caution">
    <text evidence="8">The sequence shown here is derived from an EMBL/GenBank/DDBJ whole genome shotgun (WGS) entry which is preliminary data.</text>
</comment>
<dbReference type="Gene3D" id="3.30.465.10">
    <property type="match status" value="1"/>
</dbReference>
<evidence type="ECO:0000256" key="4">
    <source>
        <dbReference type="ARBA" id="ARBA00022737"/>
    </source>
</evidence>
<accession>A0A8J6R6R0</accession>
<reference evidence="8" key="1">
    <citation type="submission" date="2020-09" db="EMBL/GenBank/DDBJ databases">
        <title>Pelobacter alkaliphilus sp. nov., a novel anaerobic arsenate-reducing bacterium from terrestrial mud volcano.</title>
        <authorList>
            <person name="Khomyakova M.A."/>
            <person name="Merkel A.Y."/>
            <person name="Slobodkin A.I."/>
        </authorList>
    </citation>
    <scope>NUCLEOTIDE SEQUENCE</scope>
    <source>
        <strain evidence="8">M08fum</strain>
    </source>
</reference>
<evidence type="ECO:0000256" key="6">
    <source>
        <dbReference type="PROSITE-ProRule" id="PRU00703"/>
    </source>
</evidence>
<evidence type="ECO:0000256" key="1">
    <source>
        <dbReference type="ARBA" id="ARBA00004651"/>
    </source>
</evidence>
<dbReference type="Pfam" id="PF00571">
    <property type="entry name" value="CBS"/>
    <property type="match status" value="2"/>
</dbReference>
<dbReference type="InterPro" id="IPR044751">
    <property type="entry name" value="Ion_transp-like_CBS"/>
</dbReference>